<protein>
    <submittedName>
        <fullName evidence="2">Uncharacterized protein</fullName>
    </submittedName>
</protein>
<organism evidence="2 3">
    <name type="scientific">Zootermopsis nevadensis</name>
    <name type="common">Dampwood termite</name>
    <dbReference type="NCBI Taxonomy" id="136037"/>
    <lineage>
        <taxon>Eukaryota</taxon>
        <taxon>Metazoa</taxon>
        <taxon>Ecdysozoa</taxon>
        <taxon>Arthropoda</taxon>
        <taxon>Hexapoda</taxon>
        <taxon>Insecta</taxon>
        <taxon>Pterygota</taxon>
        <taxon>Neoptera</taxon>
        <taxon>Polyneoptera</taxon>
        <taxon>Dictyoptera</taxon>
        <taxon>Blattodea</taxon>
        <taxon>Blattoidea</taxon>
        <taxon>Termitoidae</taxon>
        <taxon>Termopsidae</taxon>
        <taxon>Zootermopsis</taxon>
    </lineage>
</organism>
<dbReference type="InParanoid" id="A0A067RSY7"/>
<evidence type="ECO:0000313" key="3">
    <source>
        <dbReference type="Proteomes" id="UP000027135"/>
    </source>
</evidence>
<sequence>MKSCIFLLVALGLAVAMSPSKRKLPIYGLLEGNSIRNNFSPFLELRSSYPQTHMFNLPLTPELLSFKSFNDFQFSNNHLRNQHASLRDVLHEPAVLVMKSSPEATDLEAYILERGLSSLAENPSTRFLHDKIKNGADKNAVVAHPAMLLKTPAFKTLKEMPVKKTEIAGSIKFANLARFLNTNLPFIFIYDEENLDSFDSDGLIRLGSLDVSDNKIQ</sequence>
<proteinExistence type="predicted"/>
<accession>A0A067RSY7</accession>
<feature type="chain" id="PRO_5001648273" evidence="1">
    <location>
        <begin position="17"/>
        <end position="217"/>
    </location>
</feature>
<dbReference type="AlphaFoldDB" id="A0A067RSY7"/>
<feature type="signal peptide" evidence="1">
    <location>
        <begin position="1"/>
        <end position="16"/>
    </location>
</feature>
<keyword evidence="1" id="KW-0732">Signal</keyword>
<dbReference type="Proteomes" id="UP000027135">
    <property type="component" value="Unassembled WGS sequence"/>
</dbReference>
<dbReference type="EMBL" id="KK852482">
    <property type="protein sequence ID" value="KDR22934.1"/>
    <property type="molecule type" value="Genomic_DNA"/>
</dbReference>
<evidence type="ECO:0000256" key="1">
    <source>
        <dbReference type="SAM" id="SignalP"/>
    </source>
</evidence>
<reference evidence="2 3" key="1">
    <citation type="journal article" date="2014" name="Nat. Commun.">
        <title>Molecular traces of alternative social organization in a termite genome.</title>
        <authorList>
            <person name="Terrapon N."/>
            <person name="Li C."/>
            <person name="Robertson H.M."/>
            <person name="Ji L."/>
            <person name="Meng X."/>
            <person name="Booth W."/>
            <person name="Chen Z."/>
            <person name="Childers C.P."/>
            <person name="Glastad K.M."/>
            <person name="Gokhale K."/>
            <person name="Gowin J."/>
            <person name="Gronenberg W."/>
            <person name="Hermansen R.A."/>
            <person name="Hu H."/>
            <person name="Hunt B.G."/>
            <person name="Huylmans A.K."/>
            <person name="Khalil S.M."/>
            <person name="Mitchell R.D."/>
            <person name="Munoz-Torres M.C."/>
            <person name="Mustard J.A."/>
            <person name="Pan H."/>
            <person name="Reese J.T."/>
            <person name="Scharf M.E."/>
            <person name="Sun F."/>
            <person name="Vogel H."/>
            <person name="Xiao J."/>
            <person name="Yang W."/>
            <person name="Yang Z."/>
            <person name="Yang Z."/>
            <person name="Zhou J."/>
            <person name="Zhu J."/>
            <person name="Brent C.S."/>
            <person name="Elsik C.G."/>
            <person name="Goodisman M.A."/>
            <person name="Liberles D.A."/>
            <person name="Roe R.M."/>
            <person name="Vargo E.L."/>
            <person name="Vilcinskas A."/>
            <person name="Wang J."/>
            <person name="Bornberg-Bauer E."/>
            <person name="Korb J."/>
            <person name="Zhang G."/>
            <person name="Liebig J."/>
        </authorList>
    </citation>
    <scope>NUCLEOTIDE SEQUENCE [LARGE SCALE GENOMIC DNA]</scope>
    <source>
        <tissue evidence="2">Whole organism</tissue>
    </source>
</reference>
<name>A0A067RSY7_ZOONE</name>
<evidence type="ECO:0000313" key="2">
    <source>
        <dbReference type="EMBL" id="KDR22934.1"/>
    </source>
</evidence>
<keyword evidence="3" id="KW-1185">Reference proteome</keyword>
<gene>
    <name evidence="2" type="ORF">L798_14791</name>
</gene>